<dbReference type="Proteomes" id="UP000036403">
    <property type="component" value="Unassembled WGS sequence"/>
</dbReference>
<dbReference type="EMBL" id="LBMM01019694">
    <property type="protein sequence ID" value="KMQ83476.1"/>
    <property type="molecule type" value="Genomic_DNA"/>
</dbReference>
<dbReference type="PANTHER" id="PTHR43327">
    <property type="entry name" value="STOMATIN-LIKE PROTEIN 2, MITOCHONDRIAL"/>
    <property type="match status" value="1"/>
</dbReference>
<dbReference type="Gene3D" id="3.30.479.30">
    <property type="entry name" value="Band 7 domain"/>
    <property type="match status" value="1"/>
</dbReference>
<dbReference type="InterPro" id="IPR001107">
    <property type="entry name" value="Band_7"/>
</dbReference>
<dbReference type="STRING" id="67767.A0A0J7JZY5"/>
<evidence type="ECO:0000313" key="3">
    <source>
        <dbReference type="EMBL" id="KMQ83476.1"/>
    </source>
</evidence>
<evidence type="ECO:0000259" key="2">
    <source>
        <dbReference type="SMART" id="SM00244"/>
    </source>
</evidence>
<dbReference type="AlphaFoldDB" id="A0A0J7JZY5"/>
<proteinExistence type="predicted"/>
<dbReference type="PaxDb" id="67767-A0A0J7JZY5"/>
<accession>A0A0J7JZY5</accession>
<feature type="chain" id="PRO_5005289926" evidence="1">
    <location>
        <begin position="22"/>
        <end position="301"/>
    </location>
</feature>
<dbReference type="InterPro" id="IPR036013">
    <property type="entry name" value="Band_7/SPFH_dom_sf"/>
</dbReference>
<sequence>MFDGYFIGLALVLVVIAGGRSCLVVTQNKTIKVLETFGKYSGLRHPGLSFKLPTPIQRVAHIVPMNVMEIKTMLDLKTSDNLFINYPITVQYQVSDPVAASYELENPREQILSYISNLVRSEVGRKTFLELYVLRNEIQEVVQETLGEQVHAFGFKIIAVLVNEPIPSDEVQRSYNSVTASERQKEAAKNIAEARRIELVAEAQAQKESKKLQGEGIAEQREAIARGFKEATEMTAKALGISNEMAVLMILQLNKFDTLRDAANGHGTVLITDGSTGSQMQEIAQILAASTAANALIQKNS</sequence>
<protein>
    <submittedName>
        <fullName evidence="3">Spfh band 7 phb domain protein</fullName>
    </submittedName>
</protein>
<evidence type="ECO:0000313" key="4">
    <source>
        <dbReference type="Proteomes" id="UP000036403"/>
    </source>
</evidence>
<name>A0A0J7JZY5_LASNI</name>
<feature type="domain" description="Band 7" evidence="2">
    <location>
        <begin position="21"/>
        <end position="179"/>
    </location>
</feature>
<comment type="caution">
    <text evidence="3">The sequence shown here is derived from an EMBL/GenBank/DDBJ whole genome shotgun (WGS) entry which is preliminary data.</text>
</comment>
<gene>
    <name evidence="3" type="ORF">RF55_19938</name>
</gene>
<dbReference type="SMART" id="SM00244">
    <property type="entry name" value="PHB"/>
    <property type="match status" value="1"/>
</dbReference>
<evidence type="ECO:0000256" key="1">
    <source>
        <dbReference type="SAM" id="SignalP"/>
    </source>
</evidence>
<keyword evidence="4" id="KW-1185">Reference proteome</keyword>
<dbReference type="SUPFAM" id="SSF117892">
    <property type="entry name" value="Band 7/SPFH domain"/>
    <property type="match status" value="1"/>
</dbReference>
<organism evidence="3 4">
    <name type="scientific">Lasius niger</name>
    <name type="common">Black garden ant</name>
    <dbReference type="NCBI Taxonomy" id="67767"/>
    <lineage>
        <taxon>Eukaryota</taxon>
        <taxon>Metazoa</taxon>
        <taxon>Ecdysozoa</taxon>
        <taxon>Arthropoda</taxon>
        <taxon>Hexapoda</taxon>
        <taxon>Insecta</taxon>
        <taxon>Pterygota</taxon>
        <taxon>Neoptera</taxon>
        <taxon>Endopterygota</taxon>
        <taxon>Hymenoptera</taxon>
        <taxon>Apocrita</taxon>
        <taxon>Aculeata</taxon>
        <taxon>Formicoidea</taxon>
        <taxon>Formicidae</taxon>
        <taxon>Formicinae</taxon>
        <taxon>Lasius</taxon>
        <taxon>Lasius</taxon>
    </lineage>
</organism>
<dbReference type="InterPro" id="IPR050710">
    <property type="entry name" value="Band7/mec-2_domain"/>
</dbReference>
<dbReference type="OrthoDB" id="434619at2759"/>
<dbReference type="Pfam" id="PF01145">
    <property type="entry name" value="Band_7"/>
    <property type="match status" value="1"/>
</dbReference>
<reference evidence="3 4" key="1">
    <citation type="submission" date="2015-04" db="EMBL/GenBank/DDBJ databases">
        <title>Lasius niger genome sequencing.</title>
        <authorList>
            <person name="Konorov E.A."/>
            <person name="Nikitin M.A."/>
            <person name="Kirill M.V."/>
            <person name="Chang P."/>
        </authorList>
    </citation>
    <scope>NUCLEOTIDE SEQUENCE [LARGE SCALE GENOMIC DNA]</scope>
    <source>
        <tissue evidence="3">Whole</tissue>
    </source>
</reference>
<feature type="signal peptide" evidence="1">
    <location>
        <begin position="1"/>
        <end position="21"/>
    </location>
</feature>
<dbReference type="PANTHER" id="PTHR43327:SF10">
    <property type="entry name" value="STOMATIN-LIKE PROTEIN 2, MITOCHONDRIAL"/>
    <property type="match status" value="1"/>
</dbReference>
<keyword evidence="1" id="KW-0732">Signal</keyword>